<keyword evidence="3" id="KW-1185">Reference proteome</keyword>
<feature type="transmembrane region" description="Helical" evidence="1">
    <location>
        <begin position="6"/>
        <end position="25"/>
    </location>
</feature>
<accession>A0A327W583</accession>
<keyword evidence="1" id="KW-0812">Transmembrane</keyword>
<evidence type="ECO:0000313" key="3">
    <source>
        <dbReference type="Proteomes" id="UP000249819"/>
    </source>
</evidence>
<sequence>MRILVIGGIVIGIGFALFILFYVTIPSRNADVYNEVIALQSSNGKSRIYLKKKVWGMTSDNQVIVISNSANKEFEPNKNADYFFSGLVPFLYKFDHDTLFIYTLESANVPPNFHSDIHVIQNIMDSPELYKLYDNESYKKLGISLLSR</sequence>
<name>A0A327W583_9BACT</name>
<dbReference type="OrthoDB" id="673691at2"/>
<evidence type="ECO:0000256" key="1">
    <source>
        <dbReference type="SAM" id="Phobius"/>
    </source>
</evidence>
<protein>
    <submittedName>
        <fullName evidence="2">Uncharacterized protein</fullName>
    </submittedName>
</protein>
<dbReference type="EMBL" id="QLMA01000003">
    <property type="protein sequence ID" value="RAJ83325.1"/>
    <property type="molecule type" value="Genomic_DNA"/>
</dbReference>
<keyword evidence="1" id="KW-0472">Membrane</keyword>
<proteinExistence type="predicted"/>
<dbReference type="AlphaFoldDB" id="A0A327W583"/>
<dbReference type="RefSeq" id="WP_111591976.1">
    <property type="nucleotide sequence ID" value="NZ_QLMA01000003.1"/>
</dbReference>
<organism evidence="2 3">
    <name type="scientific">Chitinophaga dinghuensis</name>
    <dbReference type="NCBI Taxonomy" id="1539050"/>
    <lineage>
        <taxon>Bacteria</taxon>
        <taxon>Pseudomonadati</taxon>
        <taxon>Bacteroidota</taxon>
        <taxon>Chitinophagia</taxon>
        <taxon>Chitinophagales</taxon>
        <taxon>Chitinophagaceae</taxon>
        <taxon>Chitinophaga</taxon>
    </lineage>
</organism>
<comment type="caution">
    <text evidence="2">The sequence shown here is derived from an EMBL/GenBank/DDBJ whole genome shotgun (WGS) entry which is preliminary data.</text>
</comment>
<evidence type="ECO:0000313" key="2">
    <source>
        <dbReference type="EMBL" id="RAJ83325.1"/>
    </source>
</evidence>
<gene>
    <name evidence="2" type="ORF">CLV59_103289</name>
</gene>
<dbReference type="Proteomes" id="UP000249819">
    <property type="component" value="Unassembled WGS sequence"/>
</dbReference>
<keyword evidence="1" id="KW-1133">Transmembrane helix</keyword>
<reference evidence="2 3" key="1">
    <citation type="submission" date="2018-06" db="EMBL/GenBank/DDBJ databases">
        <title>Genomic Encyclopedia of Archaeal and Bacterial Type Strains, Phase II (KMG-II): from individual species to whole genera.</title>
        <authorList>
            <person name="Goeker M."/>
        </authorList>
    </citation>
    <scope>NUCLEOTIDE SEQUENCE [LARGE SCALE GENOMIC DNA]</scope>
    <source>
        <strain evidence="2 3">DSM 29821</strain>
    </source>
</reference>